<name>A0A0F6CKG3_MYCGL</name>
<keyword evidence="3 4" id="KW-0687">Ribonucleoprotein</keyword>
<dbReference type="GO" id="GO:0022625">
    <property type="term" value="C:cytosolic large ribosomal subunit"/>
    <property type="evidence" value="ECO:0007669"/>
    <property type="project" value="TreeGrafter"/>
</dbReference>
<evidence type="ECO:0000256" key="3">
    <source>
        <dbReference type="ARBA" id="ARBA00023274"/>
    </source>
</evidence>
<dbReference type="GO" id="GO:0003729">
    <property type="term" value="F:mRNA binding"/>
    <property type="evidence" value="ECO:0007669"/>
    <property type="project" value="TreeGrafter"/>
</dbReference>
<reference evidence="5 6" key="1">
    <citation type="journal article" date="2011" name="PLoS ONE">
        <title>Core proteome of the minimal cell: comparative proteomics of three mollicute species.</title>
        <authorList>
            <person name="Fisunov G.Y."/>
            <person name="Alexeev D.G."/>
            <person name="Bazaleev N.A."/>
            <person name="Ladygina V.G."/>
            <person name="Galyamina M.A."/>
            <person name="Kondratov I.G."/>
            <person name="Zhukova N.A."/>
            <person name="Serebryakova M.V."/>
            <person name="Demina I.A."/>
            <person name="Govorun V.M."/>
        </authorList>
    </citation>
    <scope>NUCLEOTIDE SEQUENCE [LARGE SCALE GENOMIC DNA]</scope>
    <source>
        <strain evidence="5 6">S6</strain>
    </source>
</reference>
<dbReference type="NCBIfam" id="TIGR01066">
    <property type="entry name" value="rplM_bact"/>
    <property type="match status" value="1"/>
</dbReference>
<keyword evidence="2 4" id="KW-0689">Ribosomal protein</keyword>
<evidence type="ECO:0000256" key="1">
    <source>
        <dbReference type="ARBA" id="ARBA00006227"/>
    </source>
</evidence>
<dbReference type="AlphaFoldDB" id="A0A0F6CKG3"/>
<protein>
    <recommendedName>
        <fullName evidence="4">Large ribosomal subunit protein uL13</fullName>
    </recommendedName>
</protein>
<gene>
    <name evidence="4 5" type="primary">rplM</name>
    <name evidence="5" type="ORF">GCW_01685</name>
</gene>
<dbReference type="PIRSF" id="PIRSF002181">
    <property type="entry name" value="Ribosomal_L13"/>
    <property type="match status" value="1"/>
</dbReference>
<organism evidence="5 6">
    <name type="scientific">Mycoplasmoides gallisepticum S6</name>
    <dbReference type="NCBI Taxonomy" id="1006581"/>
    <lineage>
        <taxon>Bacteria</taxon>
        <taxon>Bacillati</taxon>
        <taxon>Mycoplasmatota</taxon>
        <taxon>Mycoplasmoidales</taxon>
        <taxon>Mycoplasmoidaceae</taxon>
        <taxon>Mycoplasmoides</taxon>
    </lineage>
</organism>
<comment type="subunit">
    <text evidence="4">Part of the 50S ribosomal subunit.</text>
</comment>
<dbReference type="InterPro" id="IPR036899">
    <property type="entry name" value="Ribosomal_uL13_sf"/>
</dbReference>
<dbReference type="PANTHER" id="PTHR11545">
    <property type="entry name" value="RIBOSOMAL PROTEIN L13"/>
    <property type="match status" value="1"/>
</dbReference>
<proteinExistence type="inferred from homology"/>
<dbReference type="HAMAP" id="MF_01366">
    <property type="entry name" value="Ribosomal_uL13"/>
    <property type="match status" value="1"/>
</dbReference>
<evidence type="ECO:0000313" key="5">
    <source>
        <dbReference type="EMBL" id="AHB99585.1"/>
    </source>
</evidence>
<dbReference type="GeneID" id="93510122"/>
<dbReference type="Gene3D" id="3.90.1180.10">
    <property type="entry name" value="Ribosomal protein L13"/>
    <property type="match status" value="1"/>
</dbReference>
<comment type="similarity">
    <text evidence="1 4">Belongs to the universal ribosomal protein uL13 family.</text>
</comment>
<evidence type="ECO:0000256" key="4">
    <source>
        <dbReference type="HAMAP-Rule" id="MF_01366"/>
    </source>
</evidence>
<dbReference type="InterPro" id="IPR005822">
    <property type="entry name" value="Ribosomal_uL13"/>
</dbReference>
<sequence length="147" mass="17108">MQKTTMQKPVVATKNRKWYLVDASGLVLGRLAVKAANLLRGKNKPDFTPNVDCGDYLIILNSDKVVLTGNKLDNEKWYRHSNYMGGIKSRTGREMVDHYSDQLVYDAIRRMLPKNRLAKDMMRKLKVYKNDRHEHDAQQPTKLDWSK</sequence>
<comment type="function">
    <text evidence="4">This protein is one of the early assembly proteins of the 50S ribosomal subunit, although it is not seen to bind rRNA by itself. It is important during the early stages of 50S assembly.</text>
</comment>
<dbReference type="SUPFAM" id="SSF52161">
    <property type="entry name" value="Ribosomal protein L13"/>
    <property type="match status" value="1"/>
</dbReference>
<evidence type="ECO:0000256" key="2">
    <source>
        <dbReference type="ARBA" id="ARBA00022980"/>
    </source>
</evidence>
<dbReference type="Pfam" id="PF00572">
    <property type="entry name" value="Ribosomal_L13"/>
    <property type="match status" value="1"/>
</dbReference>
<dbReference type="HOGENOM" id="CLU_082184_2_2_14"/>
<dbReference type="CDD" id="cd00392">
    <property type="entry name" value="Ribosomal_L13"/>
    <property type="match status" value="1"/>
</dbReference>
<dbReference type="GO" id="GO:0017148">
    <property type="term" value="P:negative regulation of translation"/>
    <property type="evidence" value="ECO:0007669"/>
    <property type="project" value="TreeGrafter"/>
</dbReference>
<accession>A0A0F6CKG3</accession>
<dbReference type="InterPro" id="IPR005823">
    <property type="entry name" value="Ribosomal_uL13_bac-type"/>
</dbReference>
<dbReference type="RefSeq" id="WP_011113535.1">
    <property type="nucleotide sequence ID" value="NC_023030.2"/>
</dbReference>
<dbReference type="eggNOG" id="COG0102">
    <property type="taxonomic scope" value="Bacteria"/>
</dbReference>
<dbReference type="PANTHER" id="PTHR11545:SF2">
    <property type="entry name" value="LARGE RIBOSOMAL SUBUNIT PROTEIN UL13M"/>
    <property type="match status" value="1"/>
</dbReference>
<dbReference type="Proteomes" id="UP000018735">
    <property type="component" value="Chromosome"/>
</dbReference>
<dbReference type="GO" id="GO:0003735">
    <property type="term" value="F:structural constituent of ribosome"/>
    <property type="evidence" value="ECO:0007669"/>
    <property type="project" value="InterPro"/>
</dbReference>
<evidence type="ECO:0000313" key="6">
    <source>
        <dbReference type="Proteomes" id="UP000018735"/>
    </source>
</evidence>
<dbReference type="GO" id="GO:0006412">
    <property type="term" value="P:translation"/>
    <property type="evidence" value="ECO:0007669"/>
    <property type="project" value="UniProtKB-UniRule"/>
</dbReference>
<dbReference type="EMBL" id="CP006916">
    <property type="protein sequence ID" value="AHB99585.1"/>
    <property type="molecule type" value="Genomic_DNA"/>
</dbReference>
<dbReference type="KEGG" id="mgz:GCW_01685"/>